<evidence type="ECO:0000256" key="11">
    <source>
        <dbReference type="ARBA" id="ARBA00030250"/>
    </source>
</evidence>
<dbReference type="AlphaFoldDB" id="A0A131XRX7"/>
<feature type="domain" description="RRM Nup35-type" evidence="14">
    <location>
        <begin position="71"/>
        <end position="151"/>
    </location>
</feature>
<dbReference type="Pfam" id="PF05172">
    <property type="entry name" value="RRM_Nup35"/>
    <property type="match status" value="1"/>
</dbReference>
<keyword evidence="6" id="KW-0653">Protein transport</keyword>
<reference evidence="15" key="1">
    <citation type="submission" date="2016-02" db="EMBL/GenBank/DDBJ databases">
        <title>RNAseq analyses of the midgut from blood- or serum-fed Ixodes ricinus ticks.</title>
        <authorList>
            <person name="Perner J."/>
            <person name="Provaznik J."/>
            <person name="Schrenkova J."/>
            <person name="Urbanova V."/>
            <person name="Ribeiro J.M."/>
            <person name="Kopacek P."/>
        </authorList>
    </citation>
    <scope>NUCLEOTIDE SEQUENCE</scope>
    <source>
        <tissue evidence="15">Gut</tissue>
    </source>
</reference>
<dbReference type="GO" id="GO:0044615">
    <property type="term" value="C:nuclear pore nuclear basket"/>
    <property type="evidence" value="ECO:0007669"/>
    <property type="project" value="TreeGrafter"/>
</dbReference>
<organism evidence="15">
    <name type="scientific">Ixodes ricinus</name>
    <name type="common">Common tick</name>
    <name type="synonym">Acarus ricinus</name>
    <dbReference type="NCBI Taxonomy" id="34613"/>
    <lineage>
        <taxon>Eukaryota</taxon>
        <taxon>Metazoa</taxon>
        <taxon>Ecdysozoa</taxon>
        <taxon>Arthropoda</taxon>
        <taxon>Chelicerata</taxon>
        <taxon>Arachnida</taxon>
        <taxon>Acari</taxon>
        <taxon>Parasitiformes</taxon>
        <taxon>Ixodida</taxon>
        <taxon>Ixodoidea</taxon>
        <taxon>Ixodidae</taxon>
        <taxon>Ixodinae</taxon>
        <taxon>Ixodes</taxon>
    </lineage>
</organism>
<comment type="subcellular location">
    <subcellularLocation>
        <location evidence="1">Nucleus</location>
        <location evidence="1">Nuclear pore complex</location>
    </subcellularLocation>
</comment>
<accession>A0A131XRX7</accession>
<keyword evidence="7" id="KW-0811">Translocation</keyword>
<dbReference type="PROSITE" id="PS51472">
    <property type="entry name" value="RRM_NUP35"/>
    <property type="match status" value="1"/>
</dbReference>
<feature type="region of interest" description="Disordered" evidence="13">
    <location>
        <begin position="1"/>
        <end position="32"/>
    </location>
</feature>
<dbReference type="GO" id="GO:0051028">
    <property type="term" value="P:mRNA transport"/>
    <property type="evidence" value="ECO:0007669"/>
    <property type="project" value="UniProtKB-UniRule"/>
</dbReference>
<sequence>MDRTGPPARGLFSSPQISTTEDEWSRVPGGQSTTSILQESSVLNRSGSFRQSPSQVDPFFSQGEKLTSSTELDETWVTVFGFPPSATSYIVQQFSHYGNILEHRAVPESNWVHLHYQTKLQAKKALSKNGKVFGTNTMVGVKPCLEAMQPSPSAKFTPAKENGGMRSLCRAYRASSASREVGLATEHLPQRDNTVVSRALEYVFGW</sequence>
<dbReference type="GO" id="GO:0044613">
    <property type="term" value="C:nuclear pore central transport channel"/>
    <property type="evidence" value="ECO:0007669"/>
    <property type="project" value="TreeGrafter"/>
</dbReference>
<evidence type="ECO:0000256" key="3">
    <source>
        <dbReference type="ARBA" id="ARBA00016439"/>
    </source>
</evidence>
<evidence type="ECO:0000256" key="5">
    <source>
        <dbReference type="ARBA" id="ARBA00022816"/>
    </source>
</evidence>
<dbReference type="SUPFAM" id="SSF54928">
    <property type="entry name" value="RNA-binding domain, RBD"/>
    <property type="match status" value="1"/>
</dbReference>
<evidence type="ECO:0000256" key="10">
    <source>
        <dbReference type="ARBA" id="ARBA00029997"/>
    </source>
</evidence>
<keyword evidence="8 12" id="KW-0906">Nuclear pore complex</keyword>
<dbReference type="CDD" id="cd12722">
    <property type="entry name" value="RRM_Nup53"/>
    <property type="match status" value="1"/>
</dbReference>
<dbReference type="InterPro" id="IPR007846">
    <property type="entry name" value="RRM_NUP35_dom"/>
</dbReference>
<dbReference type="InterPro" id="IPR035979">
    <property type="entry name" value="RBD_domain_sf"/>
</dbReference>
<evidence type="ECO:0000256" key="6">
    <source>
        <dbReference type="ARBA" id="ARBA00022927"/>
    </source>
</evidence>
<dbReference type="Gene3D" id="3.30.70.330">
    <property type="match status" value="1"/>
</dbReference>
<keyword evidence="9 12" id="KW-0539">Nucleus</keyword>
<evidence type="ECO:0000313" key="15">
    <source>
        <dbReference type="EMBL" id="JAP68968.1"/>
    </source>
</evidence>
<dbReference type="InterPro" id="IPR012677">
    <property type="entry name" value="Nucleotide-bd_a/b_plait_sf"/>
</dbReference>
<dbReference type="GO" id="GO:0005543">
    <property type="term" value="F:phospholipid binding"/>
    <property type="evidence" value="ECO:0007669"/>
    <property type="project" value="TreeGrafter"/>
</dbReference>
<evidence type="ECO:0000256" key="12">
    <source>
        <dbReference type="PROSITE-ProRule" id="PRU00804"/>
    </source>
</evidence>
<evidence type="ECO:0000256" key="13">
    <source>
        <dbReference type="SAM" id="MobiDB-lite"/>
    </source>
</evidence>
<dbReference type="GO" id="GO:0003676">
    <property type="term" value="F:nucleic acid binding"/>
    <property type="evidence" value="ECO:0007669"/>
    <property type="project" value="InterPro"/>
</dbReference>
<comment type="similarity">
    <text evidence="2">Belongs to the Nup35 family.</text>
</comment>
<evidence type="ECO:0000256" key="9">
    <source>
        <dbReference type="ARBA" id="ARBA00023242"/>
    </source>
</evidence>
<dbReference type="PANTHER" id="PTHR21527:SF6">
    <property type="entry name" value="NUCLEOPORIN NUP35"/>
    <property type="match status" value="1"/>
</dbReference>
<dbReference type="GO" id="GO:0006607">
    <property type="term" value="P:NLS-bearing protein import into nucleus"/>
    <property type="evidence" value="ECO:0007669"/>
    <property type="project" value="TreeGrafter"/>
</dbReference>
<keyword evidence="5 12" id="KW-0509">mRNA transport</keyword>
<evidence type="ECO:0000256" key="7">
    <source>
        <dbReference type="ARBA" id="ARBA00023010"/>
    </source>
</evidence>
<protein>
    <recommendedName>
        <fullName evidence="3">Nucleoporin NUP35</fullName>
    </recommendedName>
    <alternativeName>
        <fullName evidence="11">35 kDa nucleoporin</fullName>
    </alternativeName>
    <alternativeName>
        <fullName evidence="10">Nucleoporin NUP53</fullName>
    </alternativeName>
</protein>
<evidence type="ECO:0000256" key="2">
    <source>
        <dbReference type="ARBA" id="ARBA00009454"/>
    </source>
</evidence>
<dbReference type="EMBL" id="GEFM01006828">
    <property type="protein sequence ID" value="JAP68968.1"/>
    <property type="molecule type" value="mRNA"/>
</dbReference>
<evidence type="ECO:0000256" key="8">
    <source>
        <dbReference type="ARBA" id="ARBA00023132"/>
    </source>
</evidence>
<evidence type="ECO:0000259" key="14">
    <source>
        <dbReference type="PROSITE" id="PS51472"/>
    </source>
</evidence>
<dbReference type="FunFam" id="3.30.70.330:FF:000095">
    <property type="entry name" value="Putative Nucleoporin NUP53"/>
    <property type="match status" value="1"/>
</dbReference>
<dbReference type="GO" id="GO:0017056">
    <property type="term" value="F:structural constituent of nuclear pore"/>
    <property type="evidence" value="ECO:0007669"/>
    <property type="project" value="TreeGrafter"/>
</dbReference>
<dbReference type="GO" id="GO:0006999">
    <property type="term" value="P:nuclear pore organization"/>
    <property type="evidence" value="ECO:0007669"/>
    <property type="project" value="TreeGrafter"/>
</dbReference>
<evidence type="ECO:0000256" key="4">
    <source>
        <dbReference type="ARBA" id="ARBA00022448"/>
    </source>
</evidence>
<dbReference type="PANTHER" id="PTHR21527">
    <property type="entry name" value="NUCLEOPORIN NUP35"/>
    <property type="match status" value="1"/>
</dbReference>
<keyword evidence="4 12" id="KW-0813">Transport</keyword>
<name>A0A131XRX7_IXORI</name>
<evidence type="ECO:0000256" key="1">
    <source>
        <dbReference type="ARBA" id="ARBA00004567"/>
    </source>
</evidence>
<proteinExistence type="evidence at transcript level"/>